<dbReference type="Gene3D" id="3.30.365.10">
    <property type="entry name" value="Aldehyde oxidase/xanthine dehydrogenase, molybdopterin binding domain"/>
    <property type="match status" value="1"/>
</dbReference>
<proteinExistence type="predicted"/>
<dbReference type="EMBL" id="JAHLQT010046868">
    <property type="protein sequence ID" value="KAG7153497.1"/>
    <property type="molecule type" value="Genomic_DNA"/>
</dbReference>
<keyword evidence="2" id="KW-1185">Reference proteome</keyword>
<evidence type="ECO:0000313" key="1">
    <source>
        <dbReference type="EMBL" id="KAG7153497.1"/>
    </source>
</evidence>
<name>A0A8J5IZG5_HOMAM</name>
<reference evidence="1" key="1">
    <citation type="journal article" date="2021" name="Sci. Adv.">
        <title>The American lobster genome reveals insights on longevity, neural, and immune adaptations.</title>
        <authorList>
            <person name="Polinski J.M."/>
            <person name="Zimin A.V."/>
            <person name="Clark K.F."/>
            <person name="Kohn A.B."/>
            <person name="Sadowski N."/>
            <person name="Timp W."/>
            <person name="Ptitsyn A."/>
            <person name="Khanna P."/>
            <person name="Romanova D.Y."/>
            <person name="Williams P."/>
            <person name="Greenwood S.J."/>
            <person name="Moroz L.L."/>
            <person name="Walt D.R."/>
            <person name="Bodnar A.G."/>
        </authorList>
    </citation>
    <scope>NUCLEOTIDE SEQUENCE</scope>
    <source>
        <strain evidence="1">GMGI-L3</strain>
    </source>
</reference>
<organism evidence="1 2">
    <name type="scientific">Homarus americanus</name>
    <name type="common">American lobster</name>
    <dbReference type="NCBI Taxonomy" id="6706"/>
    <lineage>
        <taxon>Eukaryota</taxon>
        <taxon>Metazoa</taxon>
        <taxon>Ecdysozoa</taxon>
        <taxon>Arthropoda</taxon>
        <taxon>Crustacea</taxon>
        <taxon>Multicrustacea</taxon>
        <taxon>Malacostraca</taxon>
        <taxon>Eumalacostraca</taxon>
        <taxon>Eucarida</taxon>
        <taxon>Decapoda</taxon>
        <taxon>Pleocyemata</taxon>
        <taxon>Astacidea</taxon>
        <taxon>Nephropoidea</taxon>
        <taxon>Nephropidae</taxon>
        <taxon>Homarus</taxon>
    </lineage>
</organism>
<dbReference type="Proteomes" id="UP000747542">
    <property type="component" value="Unassembled WGS sequence"/>
</dbReference>
<sequence length="45" mass="4908">MALRQAIASARKDAGTPGWFNMNSPLTVEVLQRLCLVDPSSLVIH</sequence>
<gene>
    <name evidence="1" type="ORF">Hamer_G019561</name>
</gene>
<comment type="caution">
    <text evidence="1">The sequence shown here is derived from an EMBL/GenBank/DDBJ whole genome shotgun (WGS) entry which is preliminary data.</text>
</comment>
<evidence type="ECO:0000313" key="2">
    <source>
        <dbReference type="Proteomes" id="UP000747542"/>
    </source>
</evidence>
<protein>
    <submittedName>
        <fullName evidence="1">Putative molybdopterin-dependent oxidoreductase-like</fullName>
    </submittedName>
</protein>
<dbReference type="AlphaFoldDB" id="A0A8J5IZG5"/>
<accession>A0A8J5IZG5</accession>